<dbReference type="SUPFAM" id="SSF69279">
    <property type="entry name" value="Phage tail proteins"/>
    <property type="match status" value="1"/>
</dbReference>
<dbReference type="EMBL" id="LZZM01000019">
    <property type="protein sequence ID" value="OOM82335.1"/>
    <property type="molecule type" value="Genomic_DNA"/>
</dbReference>
<evidence type="ECO:0000313" key="2">
    <source>
        <dbReference type="EMBL" id="OOM82335.1"/>
    </source>
</evidence>
<reference evidence="2 3" key="1">
    <citation type="submission" date="2016-05" db="EMBL/GenBank/DDBJ databases">
        <title>Microbial solvent formation.</title>
        <authorList>
            <person name="Poehlein A."/>
            <person name="Montoya Solano J.D."/>
            <person name="Flitsch S."/>
            <person name="Krabben P."/>
            <person name="Duerre P."/>
            <person name="Daniel R."/>
        </authorList>
    </citation>
    <scope>NUCLEOTIDE SEQUENCE [LARGE SCALE GENOMIC DNA]</scope>
    <source>
        <strain evidence="2 3">DSM 2619</strain>
    </source>
</reference>
<dbReference type="Proteomes" id="UP000190890">
    <property type="component" value="Unassembled WGS sequence"/>
</dbReference>
<feature type="domain" description="YqbQ/XkdQ" evidence="1">
    <location>
        <begin position="23"/>
        <end position="314"/>
    </location>
</feature>
<dbReference type="OrthoDB" id="1698671at2"/>
<protein>
    <recommendedName>
        <fullName evidence="1">YqbQ/XkdQ domain-containing protein</fullName>
    </recommendedName>
</protein>
<dbReference type="RefSeq" id="WP_077845618.1">
    <property type="nucleotide sequence ID" value="NZ_LZZM01000019.1"/>
</dbReference>
<name>A0A1S8TY46_9CLOT</name>
<gene>
    <name evidence="2" type="ORF">CLPUN_03040</name>
</gene>
<comment type="caution">
    <text evidence="2">The sequence shown here is derived from an EMBL/GenBank/DDBJ whole genome shotgun (WGS) entry which is preliminary data.</text>
</comment>
<proteinExistence type="predicted"/>
<dbReference type="AlphaFoldDB" id="A0A1S8TY46"/>
<evidence type="ECO:0000313" key="3">
    <source>
        <dbReference type="Proteomes" id="UP000190890"/>
    </source>
</evidence>
<dbReference type="Pfam" id="PF24032">
    <property type="entry name" value="YQBQ"/>
    <property type="match status" value="1"/>
</dbReference>
<dbReference type="STRING" id="29367.CLPUN_03040"/>
<organism evidence="2 3">
    <name type="scientific">Clostridium puniceum</name>
    <dbReference type="NCBI Taxonomy" id="29367"/>
    <lineage>
        <taxon>Bacteria</taxon>
        <taxon>Bacillati</taxon>
        <taxon>Bacillota</taxon>
        <taxon>Clostridia</taxon>
        <taxon>Eubacteriales</taxon>
        <taxon>Clostridiaceae</taxon>
        <taxon>Clostridium</taxon>
    </lineage>
</organism>
<evidence type="ECO:0000259" key="1">
    <source>
        <dbReference type="Pfam" id="PF24032"/>
    </source>
</evidence>
<dbReference type="InterPro" id="IPR056937">
    <property type="entry name" value="YqbQ/XkdQ"/>
</dbReference>
<keyword evidence="3" id="KW-1185">Reference proteome</keyword>
<sequence>MDNIELIIRNGQTIYNPCVEEGITWETERKNSPGKLTFNIMADGILKIEEGNPVRLKVNDNSIFYGFLFSRTMNKDNTIKIVAYDQLRYLKNKDTIVYTNKTASDFIKMLAEDFNLNLGLIEDTKYVLESRVEDNSELFSMVDIALTLTTQYEKKIYVLYDDFGKLTLKNIESMKLPLLYDKDTMEDYNYSSSIDNNTYNQVKLSFDNKDTGKRDIYMAKDSSNINKWGVLQYYDKLNVESLGQSKADGLLALYNKPAKSLSIKNVLGDLRVRAGTSILVKLDLDETDKIRYMVVEKAKHVFKDNEHLMDLTLRGGAFNV</sequence>
<accession>A0A1S8TY46</accession>